<feature type="transmembrane region" description="Helical" evidence="13">
    <location>
        <begin position="41"/>
        <end position="62"/>
    </location>
</feature>
<feature type="domain" description="Fe2OG dioxygenase" evidence="14">
    <location>
        <begin position="277"/>
        <end position="376"/>
    </location>
</feature>
<keyword evidence="7" id="KW-0223">Dioxygenase</keyword>
<dbReference type="Pfam" id="PF03171">
    <property type="entry name" value="2OG-FeII_Oxy"/>
    <property type="match status" value="1"/>
</dbReference>
<dbReference type="PANTHER" id="PTHR47991">
    <property type="entry name" value="OXOGLUTARATE/IRON-DEPENDENT DIOXYGENASE"/>
    <property type="match status" value="1"/>
</dbReference>
<dbReference type="InterPro" id="IPR027443">
    <property type="entry name" value="IPNS-like_sf"/>
</dbReference>
<keyword evidence="16" id="KW-1185">Reference proteome</keyword>
<evidence type="ECO:0000256" key="5">
    <source>
        <dbReference type="ARBA" id="ARBA00022490"/>
    </source>
</evidence>
<dbReference type="PROSITE" id="PS51471">
    <property type="entry name" value="FE2OG_OXY"/>
    <property type="match status" value="1"/>
</dbReference>
<comment type="cofactor">
    <cofactor evidence="1">
        <name>L-ascorbate</name>
        <dbReference type="ChEBI" id="CHEBI:38290"/>
    </cofactor>
</comment>
<dbReference type="Gene3D" id="2.60.120.330">
    <property type="entry name" value="B-lactam Antibiotic, Isopenicillin N Synthase, Chain"/>
    <property type="match status" value="1"/>
</dbReference>
<accession>A0AAD5Z9H0</accession>
<dbReference type="GO" id="GO:0005634">
    <property type="term" value="C:nucleus"/>
    <property type="evidence" value="ECO:0007669"/>
    <property type="project" value="UniProtKB-SubCell"/>
</dbReference>
<evidence type="ECO:0000256" key="8">
    <source>
        <dbReference type="ARBA" id="ARBA00023002"/>
    </source>
</evidence>
<keyword evidence="13" id="KW-0472">Membrane</keyword>
<keyword evidence="10" id="KW-0539">Nucleus</keyword>
<dbReference type="InterPro" id="IPR026992">
    <property type="entry name" value="DIOX_N"/>
</dbReference>
<evidence type="ECO:0000256" key="2">
    <source>
        <dbReference type="ARBA" id="ARBA00004123"/>
    </source>
</evidence>
<evidence type="ECO:0000313" key="16">
    <source>
        <dbReference type="Proteomes" id="UP001210211"/>
    </source>
</evidence>
<proteinExistence type="inferred from homology"/>
<evidence type="ECO:0000256" key="10">
    <source>
        <dbReference type="ARBA" id="ARBA00023242"/>
    </source>
</evidence>
<evidence type="ECO:0000256" key="4">
    <source>
        <dbReference type="ARBA" id="ARBA00008056"/>
    </source>
</evidence>
<evidence type="ECO:0000256" key="1">
    <source>
        <dbReference type="ARBA" id="ARBA00001961"/>
    </source>
</evidence>
<reference evidence="15 16" key="1">
    <citation type="journal article" date="2022" name="Cell">
        <title>Repeat-based holocentromeres influence genome architecture and karyotype evolution.</title>
        <authorList>
            <person name="Hofstatter P.G."/>
            <person name="Thangavel G."/>
            <person name="Lux T."/>
            <person name="Neumann P."/>
            <person name="Vondrak T."/>
            <person name="Novak P."/>
            <person name="Zhang M."/>
            <person name="Costa L."/>
            <person name="Castellani M."/>
            <person name="Scott A."/>
            <person name="Toegelov H."/>
            <person name="Fuchs J."/>
            <person name="Mata-Sucre Y."/>
            <person name="Dias Y."/>
            <person name="Vanzela A.L.L."/>
            <person name="Huettel B."/>
            <person name="Almeida C.C.S."/>
            <person name="Simkova H."/>
            <person name="Souza G."/>
            <person name="Pedrosa-Harand A."/>
            <person name="Macas J."/>
            <person name="Mayer K.F.X."/>
            <person name="Houben A."/>
            <person name="Marques A."/>
        </authorList>
    </citation>
    <scope>NUCLEOTIDE SEQUENCE [LARGE SCALE GENOMIC DNA]</scope>
    <source>
        <strain evidence="15">RhyTen1mFocal</strain>
    </source>
</reference>
<evidence type="ECO:0000256" key="3">
    <source>
        <dbReference type="ARBA" id="ARBA00004496"/>
    </source>
</evidence>
<evidence type="ECO:0000256" key="13">
    <source>
        <dbReference type="SAM" id="Phobius"/>
    </source>
</evidence>
<keyword evidence="13" id="KW-0812">Transmembrane</keyword>
<protein>
    <recommendedName>
        <fullName evidence="14">Fe2OG dioxygenase domain-containing protein</fullName>
    </recommendedName>
</protein>
<comment type="function">
    <text evidence="11">Involved in the regulation of shoot development and salicylic acid (SA) homeostasis.</text>
</comment>
<evidence type="ECO:0000313" key="15">
    <source>
        <dbReference type="EMBL" id="KAJ3689338.1"/>
    </source>
</evidence>
<keyword evidence="6 12" id="KW-0479">Metal-binding</keyword>
<keyword evidence="13" id="KW-1133">Transmembrane helix</keyword>
<evidence type="ECO:0000256" key="12">
    <source>
        <dbReference type="RuleBase" id="RU003682"/>
    </source>
</evidence>
<evidence type="ECO:0000259" key="14">
    <source>
        <dbReference type="PROSITE" id="PS51471"/>
    </source>
</evidence>
<dbReference type="GO" id="GO:0046872">
    <property type="term" value="F:metal ion binding"/>
    <property type="evidence" value="ECO:0007669"/>
    <property type="project" value="UniProtKB-KW"/>
</dbReference>
<comment type="similarity">
    <text evidence="4 12">Belongs to the iron/ascorbate-dependent oxidoreductase family.</text>
</comment>
<dbReference type="InterPro" id="IPR005123">
    <property type="entry name" value="Oxoglu/Fe-dep_dioxygenase_dom"/>
</dbReference>
<dbReference type="SUPFAM" id="SSF51197">
    <property type="entry name" value="Clavaminate synthase-like"/>
    <property type="match status" value="1"/>
</dbReference>
<keyword evidence="5" id="KW-0963">Cytoplasm</keyword>
<dbReference type="GO" id="GO:0051213">
    <property type="term" value="F:dioxygenase activity"/>
    <property type="evidence" value="ECO:0007669"/>
    <property type="project" value="UniProtKB-KW"/>
</dbReference>
<dbReference type="Pfam" id="PF14226">
    <property type="entry name" value="DIOX_N"/>
    <property type="match status" value="1"/>
</dbReference>
<name>A0AAD5Z9H0_9POAL</name>
<evidence type="ECO:0000256" key="7">
    <source>
        <dbReference type="ARBA" id="ARBA00022964"/>
    </source>
</evidence>
<comment type="subcellular location">
    <subcellularLocation>
        <location evidence="3">Cytoplasm</location>
    </subcellularLocation>
    <subcellularLocation>
        <location evidence="2">Nucleus</location>
    </subcellularLocation>
</comment>
<dbReference type="FunFam" id="2.60.120.330:FF:000015">
    <property type="entry name" value="Protein DMR6-LIKE OXYGENASE 1"/>
    <property type="match status" value="1"/>
</dbReference>
<keyword evidence="9 12" id="KW-0408">Iron</keyword>
<organism evidence="15 16">
    <name type="scientific">Rhynchospora tenuis</name>
    <dbReference type="NCBI Taxonomy" id="198213"/>
    <lineage>
        <taxon>Eukaryota</taxon>
        <taxon>Viridiplantae</taxon>
        <taxon>Streptophyta</taxon>
        <taxon>Embryophyta</taxon>
        <taxon>Tracheophyta</taxon>
        <taxon>Spermatophyta</taxon>
        <taxon>Magnoliopsida</taxon>
        <taxon>Liliopsida</taxon>
        <taxon>Poales</taxon>
        <taxon>Cyperaceae</taxon>
        <taxon>Cyperoideae</taxon>
        <taxon>Rhynchosporeae</taxon>
        <taxon>Rhynchospora</taxon>
    </lineage>
</organism>
<sequence>MLSLVWVFLLFPHPLFLLYIYPLSFATSIAPHTNLSLSLSFSFSLLFTSLFFMGAIDVSVIAKTEGESMVKREEERMREAEYLKGVRHLCDTGVTKVPSRYILPAPERPHIVRCGDISSSHNLKLPIIDLSLLHTPKRAVALEALSMACKEYGFFQVVNHGIPSEVIKDMIDVSKRFFGMPYDEREKYMSSDLRSPVRYGTSFNQIKDRVFCWRDFLKLNCQPLESVLPFWPSSPADMRDKTIAYANGMKSLFKELMSAILESLGVSKKVLSEFDDGSHLMVVNCFPPCPEPNLTLGMPPHSDYGFLTLLLQDQVAGLQVQYKDEWVTIEPVPGAFVVNIGDHLEIFSNGIYKSILHRVLVNSLQNRISIASLHSMPIEKVISTAAELVSESSPKRYMDTDFATFLNYISSTETKKKNFLESRKLTCTRDQTTEGQLC</sequence>
<dbReference type="InterPro" id="IPR050295">
    <property type="entry name" value="Plant_2OG-oxidoreductases"/>
</dbReference>
<dbReference type="Proteomes" id="UP001210211">
    <property type="component" value="Unassembled WGS sequence"/>
</dbReference>
<dbReference type="GO" id="GO:0005737">
    <property type="term" value="C:cytoplasm"/>
    <property type="evidence" value="ECO:0007669"/>
    <property type="project" value="UniProtKB-SubCell"/>
</dbReference>
<gene>
    <name evidence="15" type="ORF">LUZ61_018502</name>
</gene>
<keyword evidence="8 12" id="KW-0560">Oxidoreductase</keyword>
<dbReference type="AlphaFoldDB" id="A0AAD5Z9H0"/>
<dbReference type="EMBL" id="JAMRDG010000002">
    <property type="protein sequence ID" value="KAJ3689338.1"/>
    <property type="molecule type" value="Genomic_DNA"/>
</dbReference>
<evidence type="ECO:0000256" key="9">
    <source>
        <dbReference type="ARBA" id="ARBA00023004"/>
    </source>
</evidence>
<evidence type="ECO:0000256" key="6">
    <source>
        <dbReference type="ARBA" id="ARBA00022723"/>
    </source>
</evidence>
<dbReference type="InterPro" id="IPR044861">
    <property type="entry name" value="IPNS-like_FE2OG_OXY"/>
</dbReference>
<comment type="caution">
    <text evidence="15">The sequence shown here is derived from an EMBL/GenBank/DDBJ whole genome shotgun (WGS) entry which is preliminary data.</text>
</comment>
<evidence type="ECO:0000256" key="11">
    <source>
        <dbReference type="ARBA" id="ARBA00059922"/>
    </source>
</evidence>